<keyword evidence="3" id="KW-1185">Reference proteome</keyword>
<dbReference type="GO" id="GO:0008757">
    <property type="term" value="F:S-adenosylmethionine-dependent methyltransferase activity"/>
    <property type="evidence" value="ECO:0007669"/>
    <property type="project" value="InterPro"/>
</dbReference>
<dbReference type="RefSeq" id="WP_109983406.1">
    <property type="nucleotide sequence ID" value="NZ_QGTD01000004.1"/>
</dbReference>
<dbReference type="Proteomes" id="UP000245624">
    <property type="component" value="Unassembled WGS sequence"/>
</dbReference>
<keyword evidence="2" id="KW-0808">Transferase</keyword>
<feature type="domain" description="Methyltransferase type 11" evidence="1">
    <location>
        <begin position="46"/>
        <end position="142"/>
    </location>
</feature>
<evidence type="ECO:0000259" key="1">
    <source>
        <dbReference type="Pfam" id="PF08241"/>
    </source>
</evidence>
<dbReference type="AlphaFoldDB" id="A0A317L446"/>
<organism evidence="2 3">
    <name type="scientific">Gracilibacillus dipsosauri</name>
    <dbReference type="NCBI Taxonomy" id="178340"/>
    <lineage>
        <taxon>Bacteria</taxon>
        <taxon>Bacillati</taxon>
        <taxon>Bacillota</taxon>
        <taxon>Bacilli</taxon>
        <taxon>Bacillales</taxon>
        <taxon>Bacillaceae</taxon>
        <taxon>Gracilibacillus</taxon>
    </lineage>
</organism>
<dbReference type="InterPro" id="IPR050508">
    <property type="entry name" value="Methyltransf_Superfamily"/>
</dbReference>
<dbReference type="OrthoDB" id="9760689at2"/>
<keyword evidence="2" id="KW-0489">Methyltransferase</keyword>
<reference evidence="2 3" key="1">
    <citation type="submission" date="2018-05" db="EMBL/GenBank/DDBJ databases">
        <title>Genomic analysis of Gracilibacillus dipsosauri DD1 reveals novel features of a salt-tolerant amylase.</title>
        <authorList>
            <person name="Deutch C.E."/>
            <person name="Yang S."/>
        </authorList>
    </citation>
    <scope>NUCLEOTIDE SEQUENCE [LARGE SCALE GENOMIC DNA]</scope>
    <source>
        <strain evidence="2 3">DD1</strain>
    </source>
</reference>
<dbReference type="EMBL" id="QGTD01000004">
    <property type="protein sequence ID" value="PWU70034.1"/>
    <property type="molecule type" value="Genomic_DNA"/>
</dbReference>
<gene>
    <name evidence="2" type="ORF">DLJ74_03690</name>
</gene>
<dbReference type="SUPFAM" id="SSF53335">
    <property type="entry name" value="S-adenosyl-L-methionine-dependent methyltransferases"/>
    <property type="match status" value="1"/>
</dbReference>
<comment type="caution">
    <text evidence="2">The sequence shown here is derived from an EMBL/GenBank/DDBJ whole genome shotgun (WGS) entry which is preliminary data.</text>
</comment>
<sequence>MSYHASNANIGWEAEVNRLKAQALMGWEKEYKHLIWHGLTDGMNVLEVGSGPGFVTEKLLENLPNSSITALDIDEKLITKAKQALHPNPRLTFMKASVYDTGLPNDSYDFVIARLLFLHLSEPKRAAREIYRVLKPGGKLVILDVDDGVFGVVEPNIENLSTIVQKLIDVQAQAGGNREIGRSLPRLLAKAGFSDIDMDAVTVHSDLVGLEGFKEQFNPKRFERLYKNGILSEAEFRSIEEAHKNLVRDPEAYAMMIFQLASGRKPY</sequence>
<dbReference type="InterPro" id="IPR013216">
    <property type="entry name" value="Methyltransf_11"/>
</dbReference>
<evidence type="ECO:0000313" key="2">
    <source>
        <dbReference type="EMBL" id="PWU70034.1"/>
    </source>
</evidence>
<name>A0A317L446_9BACI</name>
<accession>A0A317L446</accession>
<dbReference type="CDD" id="cd02440">
    <property type="entry name" value="AdoMet_MTases"/>
    <property type="match status" value="1"/>
</dbReference>
<dbReference type="PANTHER" id="PTHR42912:SF93">
    <property type="entry name" value="N6-ADENOSINE-METHYLTRANSFERASE TMT1A"/>
    <property type="match status" value="1"/>
</dbReference>
<dbReference type="Pfam" id="PF08241">
    <property type="entry name" value="Methyltransf_11"/>
    <property type="match status" value="1"/>
</dbReference>
<dbReference type="GO" id="GO:0032259">
    <property type="term" value="P:methylation"/>
    <property type="evidence" value="ECO:0007669"/>
    <property type="project" value="UniProtKB-KW"/>
</dbReference>
<dbReference type="Gene3D" id="3.40.50.150">
    <property type="entry name" value="Vaccinia Virus protein VP39"/>
    <property type="match status" value="1"/>
</dbReference>
<evidence type="ECO:0000313" key="3">
    <source>
        <dbReference type="Proteomes" id="UP000245624"/>
    </source>
</evidence>
<dbReference type="PANTHER" id="PTHR42912">
    <property type="entry name" value="METHYLTRANSFERASE"/>
    <property type="match status" value="1"/>
</dbReference>
<dbReference type="InterPro" id="IPR029063">
    <property type="entry name" value="SAM-dependent_MTases_sf"/>
</dbReference>
<proteinExistence type="predicted"/>
<protein>
    <submittedName>
        <fullName evidence="2">SAM-dependent methyltransferase</fullName>
    </submittedName>
</protein>